<evidence type="ECO:0000313" key="2">
    <source>
        <dbReference type="EMBL" id="KOF93345.1"/>
    </source>
</evidence>
<reference evidence="2" key="1">
    <citation type="submission" date="2015-07" db="EMBL/GenBank/DDBJ databases">
        <title>MeaNS - Measles Nucleotide Surveillance Program.</title>
        <authorList>
            <person name="Tran T."/>
            <person name="Druce J."/>
        </authorList>
    </citation>
    <scope>NUCLEOTIDE SEQUENCE</scope>
    <source>
        <strain evidence="2">UCB-OBI-ISO-001</strain>
        <tissue evidence="2">Gonad</tissue>
    </source>
</reference>
<sequence>VINGDQMPLHRNESSRQATLSFRNQDTSVKENHLLSKDRIIVFTQVSNDTKINLIPEFVFEGTGKRPPPLNVLSTMKRQWSPKGSYRLEQLLCTIENLPNRFSHANFATYVLDDYMVHLMPGLRDAFWKRSYVLVIIGGGITRFVQVNYTHLHKQLKAKYPHANCKTDVEAAFKSTWATNTFNGSEDYKVSDPIKHLVGPSMRQFHLEIMPKPCLYTIQGVIKNLISLKGVKRANNIEGSELFDGNGIEEKAAESESEDECEPSGNLLEVIDPSGEIPVDASQEPKHGQSNMMTRSSLSLL</sequence>
<protein>
    <submittedName>
        <fullName evidence="2">Uncharacterized protein</fullName>
    </submittedName>
</protein>
<feature type="region of interest" description="Disordered" evidence="1">
    <location>
        <begin position="254"/>
        <end position="301"/>
    </location>
</feature>
<feature type="compositionally biased region" description="Polar residues" evidence="1">
    <location>
        <begin position="288"/>
        <end position="301"/>
    </location>
</feature>
<organism evidence="2">
    <name type="scientific">Octopus bimaculoides</name>
    <name type="common">California two-spotted octopus</name>
    <dbReference type="NCBI Taxonomy" id="37653"/>
    <lineage>
        <taxon>Eukaryota</taxon>
        <taxon>Metazoa</taxon>
        <taxon>Spiralia</taxon>
        <taxon>Lophotrochozoa</taxon>
        <taxon>Mollusca</taxon>
        <taxon>Cephalopoda</taxon>
        <taxon>Coleoidea</taxon>
        <taxon>Octopodiformes</taxon>
        <taxon>Octopoda</taxon>
        <taxon>Incirrata</taxon>
        <taxon>Octopodidae</taxon>
        <taxon>Octopus</taxon>
    </lineage>
</organism>
<proteinExistence type="predicted"/>
<gene>
    <name evidence="2" type="ORF">OCBIM_22004701mg</name>
</gene>
<name>A0A0L8HX17_OCTBM</name>
<feature type="region of interest" description="Disordered" evidence="1">
    <location>
        <begin position="1"/>
        <end position="23"/>
    </location>
</feature>
<dbReference type="EMBL" id="KQ417198">
    <property type="protein sequence ID" value="KOF93345.1"/>
    <property type="molecule type" value="Genomic_DNA"/>
</dbReference>
<feature type="non-terminal residue" evidence="2">
    <location>
        <position position="1"/>
    </location>
</feature>
<evidence type="ECO:0000256" key="1">
    <source>
        <dbReference type="SAM" id="MobiDB-lite"/>
    </source>
</evidence>
<accession>A0A0L8HX17</accession>
<dbReference type="AlphaFoldDB" id="A0A0L8HX17"/>